<dbReference type="Pfam" id="PF00561">
    <property type="entry name" value="Abhydrolase_1"/>
    <property type="match status" value="1"/>
</dbReference>
<name>A0A1M7GRM2_9RHOB</name>
<dbReference type="EMBL" id="FRBR01000011">
    <property type="protein sequence ID" value="SHM18537.1"/>
    <property type="molecule type" value="Genomic_DNA"/>
</dbReference>
<dbReference type="STRING" id="337701.SAMN05444398_11145"/>
<dbReference type="GO" id="GO:0016020">
    <property type="term" value="C:membrane"/>
    <property type="evidence" value="ECO:0007669"/>
    <property type="project" value="TreeGrafter"/>
</dbReference>
<dbReference type="Gene3D" id="3.40.50.1820">
    <property type="entry name" value="alpha/beta hydrolase"/>
    <property type="match status" value="1"/>
</dbReference>
<dbReference type="InterPro" id="IPR000073">
    <property type="entry name" value="AB_hydrolase_1"/>
</dbReference>
<evidence type="ECO:0000313" key="4">
    <source>
        <dbReference type="EMBL" id="SHM18537.1"/>
    </source>
</evidence>
<keyword evidence="5" id="KW-1185">Reference proteome</keyword>
<reference evidence="4 5" key="1">
    <citation type="submission" date="2016-11" db="EMBL/GenBank/DDBJ databases">
        <authorList>
            <person name="Jaros S."/>
            <person name="Januszkiewicz K."/>
            <person name="Wedrychowicz H."/>
        </authorList>
    </citation>
    <scope>NUCLEOTIDE SEQUENCE [LARGE SCALE GENOMIC DNA]</scope>
    <source>
        <strain evidence="4 5">DSM 29589</strain>
    </source>
</reference>
<sequence length="295" mass="32537">MIENVGTDPRVCRWEVDGLCLSGLAWGPMDGTPVLMLHGWMDHADSFRELAPLLTGCHVVALDLSGQGLSSHRSPHATYNIWDDLPQIAGILVQLGWTDCVLVGHSRGANISALFAAAQPEKVRAFVALDSLVPEPTEEAVVATLRAFIEDTHKQKTRARRTFETRADYVERRCAQGNSRQVSEALADRALEEGPDGFHMRGDARLFASSAVKLTQGDVEAVLRSIRCPVLNIWARDGIKSKRPKALDLIRLGADLIGDYEMMEFPGDHHLHLDPTVAKEIAPAILDFLERHGLR</sequence>
<evidence type="ECO:0000256" key="1">
    <source>
        <dbReference type="ARBA" id="ARBA00008645"/>
    </source>
</evidence>
<dbReference type="AlphaFoldDB" id="A0A1M7GRM2"/>
<evidence type="ECO:0000313" key="5">
    <source>
        <dbReference type="Proteomes" id="UP000183974"/>
    </source>
</evidence>
<dbReference type="PANTHER" id="PTHR43798:SF14">
    <property type="entry name" value="SERINE HYDROLASE-LIKE PROTEIN DDB_G0286239"/>
    <property type="match status" value="1"/>
</dbReference>
<dbReference type="Proteomes" id="UP000183974">
    <property type="component" value="Unassembled WGS sequence"/>
</dbReference>
<protein>
    <submittedName>
        <fullName evidence="4">Epoxide hydrolase. Serine peptidase. MEROPS family S33</fullName>
    </submittedName>
</protein>
<evidence type="ECO:0000259" key="3">
    <source>
        <dbReference type="Pfam" id="PF00561"/>
    </source>
</evidence>
<accession>A0A1M7GRM2</accession>
<dbReference type="PANTHER" id="PTHR43798">
    <property type="entry name" value="MONOACYLGLYCEROL LIPASE"/>
    <property type="match status" value="1"/>
</dbReference>
<dbReference type="InterPro" id="IPR050266">
    <property type="entry name" value="AB_hydrolase_sf"/>
</dbReference>
<keyword evidence="2 4" id="KW-0378">Hydrolase</keyword>
<comment type="similarity">
    <text evidence="1">Belongs to the AB hydrolase superfamily.</text>
</comment>
<dbReference type="OrthoDB" id="9804723at2"/>
<evidence type="ECO:0000256" key="2">
    <source>
        <dbReference type="ARBA" id="ARBA00022801"/>
    </source>
</evidence>
<feature type="domain" description="AB hydrolase-1" evidence="3">
    <location>
        <begin position="33"/>
        <end position="274"/>
    </location>
</feature>
<dbReference type="InterPro" id="IPR029058">
    <property type="entry name" value="AB_hydrolase_fold"/>
</dbReference>
<proteinExistence type="inferred from homology"/>
<dbReference type="SUPFAM" id="SSF53474">
    <property type="entry name" value="alpha/beta-Hydrolases"/>
    <property type="match status" value="1"/>
</dbReference>
<gene>
    <name evidence="4" type="ORF">SAMN05444398_11145</name>
</gene>
<dbReference type="RefSeq" id="WP_073035901.1">
    <property type="nucleotide sequence ID" value="NZ_BMLR01000012.1"/>
</dbReference>
<organism evidence="4 5">
    <name type="scientific">Roseovarius pacificus</name>
    <dbReference type="NCBI Taxonomy" id="337701"/>
    <lineage>
        <taxon>Bacteria</taxon>
        <taxon>Pseudomonadati</taxon>
        <taxon>Pseudomonadota</taxon>
        <taxon>Alphaproteobacteria</taxon>
        <taxon>Rhodobacterales</taxon>
        <taxon>Roseobacteraceae</taxon>
        <taxon>Roseovarius</taxon>
    </lineage>
</organism>
<dbReference type="GO" id="GO:0016787">
    <property type="term" value="F:hydrolase activity"/>
    <property type="evidence" value="ECO:0007669"/>
    <property type="project" value="UniProtKB-KW"/>
</dbReference>